<feature type="region of interest" description="Disordered" evidence="1">
    <location>
        <begin position="179"/>
        <end position="270"/>
    </location>
</feature>
<feature type="compositionally biased region" description="Low complexity" evidence="1">
    <location>
        <begin position="180"/>
        <end position="192"/>
    </location>
</feature>
<comment type="caution">
    <text evidence="3">The sequence shown here is derived from an EMBL/GenBank/DDBJ whole genome shotgun (WGS) entry which is preliminary data.</text>
</comment>
<evidence type="ECO:0000313" key="3">
    <source>
        <dbReference type="EMBL" id="KAK1614881.1"/>
    </source>
</evidence>
<sequence>MAVTKLRADAPPFLISRCHHQFPAPPPPQCMAPSPYHPAACPPPFPVVHNYPFQPLTVPAHPPVYGFPVLAHAPAPVTVPGKVLPPPPSWRKARVAFPCLRTRKVVHSLRPKLPAGTGTFLRKASPSPPPAPLSSKDVPSPPPPTKPAPLRREALPHGTPPHKLMRFLGGGVDAKKLQAKEAAPMAPRAAEPVKPGQEEPAPAPATAPRRRARMATPRSLRGKQASERARGKVVGPRQAKAPVERPCKRSARSPSPAFTTRPSSPMPAPEWRKRQVTTVMIRNIPNKLKPDEMIQLLDEHCARANRKNKPAAYDFLYLPMDFSKCSNMGYAFVNLTTPEAARRLHYALHGARWKVHGTKKIIEICAARIQGKAALVNHFSGSTFPCHTDEYLPAAFSPPRDGAAGTSALPAYVGSRVNIPAPFQPLPVAPAPAPQQHLVWMPVTVGGAGVEAPGS</sequence>
<feature type="compositionally biased region" description="Polar residues" evidence="1">
    <location>
        <begin position="252"/>
        <end position="263"/>
    </location>
</feature>
<dbReference type="EMBL" id="JAUUTY010000006">
    <property type="protein sequence ID" value="KAK1614881.1"/>
    <property type="molecule type" value="Genomic_DNA"/>
</dbReference>
<feature type="region of interest" description="Disordered" evidence="1">
    <location>
        <begin position="110"/>
        <end position="164"/>
    </location>
</feature>
<dbReference type="GO" id="GO:0003676">
    <property type="term" value="F:nucleic acid binding"/>
    <property type="evidence" value="ECO:0007669"/>
    <property type="project" value="InterPro"/>
</dbReference>
<name>A0AAD8R5U8_LOLMU</name>
<dbReference type="CDD" id="cd12277">
    <property type="entry name" value="RRM3_MEI2_EAR1_like"/>
    <property type="match status" value="1"/>
</dbReference>
<proteinExistence type="predicted"/>
<evidence type="ECO:0000313" key="4">
    <source>
        <dbReference type="Proteomes" id="UP001231189"/>
    </source>
</evidence>
<reference evidence="3" key="1">
    <citation type="submission" date="2023-07" db="EMBL/GenBank/DDBJ databases">
        <title>A chromosome-level genome assembly of Lolium multiflorum.</title>
        <authorList>
            <person name="Chen Y."/>
            <person name="Copetti D."/>
            <person name="Kolliker R."/>
            <person name="Studer B."/>
        </authorList>
    </citation>
    <scope>NUCLEOTIDE SEQUENCE</scope>
    <source>
        <strain evidence="3">02402/16</strain>
        <tissue evidence="3">Leaf</tissue>
    </source>
</reference>
<dbReference type="InterPro" id="IPR012677">
    <property type="entry name" value="Nucleotide-bd_a/b_plait_sf"/>
</dbReference>
<gene>
    <name evidence="3" type="ORF">QYE76_020398</name>
</gene>
<dbReference type="Gene3D" id="3.30.70.330">
    <property type="match status" value="1"/>
</dbReference>
<evidence type="ECO:0000259" key="2">
    <source>
        <dbReference type="Pfam" id="PF04059"/>
    </source>
</evidence>
<protein>
    <recommendedName>
        <fullName evidence="2">Mei2-like C-terminal RNA recognition motif domain-containing protein</fullName>
    </recommendedName>
</protein>
<accession>A0AAD8R5U8</accession>
<dbReference type="Proteomes" id="UP001231189">
    <property type="component" value="Unassembled WGS sequence"/>
</dbReference>
<evidence type="ECO:0000256" key="1">
    <source>
        <dbReference type="SAM" id="MobiDB-lite"/>
    </source>
</evidence>
<dbReference type="Pfam" id="PF04059">
    <property type="entry name" value="RRM_2"/>
    <property type="match status" value="1"/>
</dbReference>
<dbReference type="SUPFAM" id="SSF54928">
    <property type="entry name" value="RNA-binding domain, RBD"/>
    <property type="match status" value="1"/>
</dbReference>
<dbReference type="InterPro" id="IPR007201">
    <property type="entry name" value="Mei2-like_Rrm_C"/>
</dbReference>
<feature type="domain" description="Mei2-like C-terminal RNA recognition motif" evidence="2">
    <location>
        <begin position="277"/>
        <end position="379"/>
    </location>
</feature>
<dbReference type="AlphaFoldDB" id="A0AAD8R5U8"/>
<organism evidence="3 4">
    <name type="scientific">Lolium multiflorum</name>
    <name type="common">Italian ryegrass</name>
    <name type="synonym">Lolium perenne subsp. multiflorum</name>
    <dbReference type="NCBI Taxonomy" id="4521"/>
    <lineage>
        <taxon>Eukaryota</taxon>
        <taxon>Viridiplantae</taxon>
        <taxon>Streptophyta</taxon>
        <taxon>Embryophyta</taxon>
        <taxon>Tracheophyta</taxon>
        <taxon>Spermatophyta</taxon>
        <taxon>Magnoliopsida</taxon>
        <taxon>Liliopsida</taxon>
        <taxon>Poales</taxon>
        <taxon>Poaceae</taxon>
        <taxon>BOP clade</taxon>
        <taxon>Pooideae</taxon>
        <taxon>Poodae</taxon>
        <taxon>Poeae</taxon>
        <taxon>Poeae Chloroplast Group 2 (Poeae type)</taxon>
        <taxon>Loliodinae</taxon>
        <taxon>Loliinae</taxon>
        <taxon>Lolium</taxon>
    </lineage>
</organism>
<dbReference type="InterPro" id="IPR035979">
    <property type="entry name" value="RBD_domain_sf"/>
</dbReference>
<keyword evidence="4" id="KW-1185">Reference proteome</keyword>